<accession>A0A8H4EHN2</accession>
<reference evidence="2 3" key="1">
    <citation type="journal article" date="2019" name="Environ. Microbiol.">
        <title>At the nexus of three kingdoms: the genome of the mycorrhizal fungus Gigaspora margarita provides insights into plant, endobacterial and fungal interactions.</title>
        <authorList>
            <person name="Venice F."/>
            <person name="Ghignone S."/>
            <person name="Salvioli di Fossalunga A."/>
            <person name="Amselem J."/>
            <person name="Novero M."/>
            <person name="Xianan X."/>
            <person name="Sedzielewska Toro K."/>
            <person name="Morin E."/>
            <person name="Lipzen A."/>
            <person name="Grigoriev I.V."/>
            <person name="Henrissat B."/>
            <person name="Martin F.M."/>
            <person name="Bonfante P."/>
        </authorList>
    </citation>
    <scope>NUCLEOTIDE SEQUENCE [LARGE SCALE GENOMIC DNA]</scope>
    <source>
        <strain evidence="2 3">BEG34</strain>
    </source>
</reference>
<keyword evidence="1" id="KW-0472">Membrane</keyword>
<feature type="transmembrane region" description="Helical" evidence="1">
    <location>
        <begin position="158"/>
        <end position="175"/>
    </location>
</feature>
<dbReference type="Proteomes" id="UP000439903">
    <property type="component" value="Unassembled WGS sequence"/>
</dbReference>
<dbReference type="AlphaFoldDB" id="A0A8H4EHN2"/>
<keyword evidence="1" id="KW-1133">Transmembrane helix</keyword>
<dbReference type="EMBL" id="WTPW01000741">
    <property type="protein sequence ID" value="KAF0483982.1"/>
    <property type="molecule type" value="Genomic_DNA"/>
</dbReference>
<gene>
    <name evidence="2" type="ORF">F8M41_023145</name>
</gene>
<sequence length="191" mass="21465">MRSQNTAKATKARPMKRSFFRPIKSTVIYLGPIPRSSPPSEPILSPVNQHHSNSSIINSTQHQNGHKLPSTFYFSTHSYTTSYSGIYDHFTEIPFETPCFSPSIIIYKKPRTTAKTPKNLIPLTISTEIPWNIGGLGKILRISIVISRIALGKRWTTTYAKIFLIVVIALLVITFCSGKKNCGLIYPHLDF</sequence>
<keyword evidence="3" id="KW-1185">Reference proteome</keyword>
<keyword evidence="1" id="KW-0812">Transmembrane</keyword>
<protein>
    <recommendedName>
        <fullName evidence="4">Transmembrane protein</fullName>
    </recommendedName>
</protein>
<dbReference type="OrthoDB" id="2435888at2759"/>
<evidence type="ECO:0008006" key="4">
    <source>
        <dbReference type="Google" id="ProtNLM"/>
    </source>
</evidence>
<comment type="caution">
    <text evidence="2">The sequence shown here is derived from an EMBL/GenBank/DDBJ whole genome shotgun (WGS) entry which is preliminary data.</text>
</comment>
<name>A0A8H4EHN2_GIGMA</name>
<evidence type="ECO:0000256" key="1">
    <source>
        <dbReference type="SAM" id="Phobius"/>
    </source>
</evidence>
<evidence type="ECO:0000313" key="3">
    <source>
        <dbReference type="Proteomes" id="UP000439903"/>
    </source>
</evidence>
<evidence type="ECO:0000313" key="2">
    <source>
        <dbReference type="EMBL" id="KAF0483982.1"/>
    </source>
</evidence>
<organism evidence="2 3">
    <name type="scientific">Gigaspora margarita</name>
    <dbReference type="NCBI Taxonomy" id="4874"/>
    <lineage>
        <taxon>Eukaryota</taxon>
        <taxon>Fungi</taxon>
        <taxon>Fungi incertae sedis</taxon>
        <taxon>Mucoromycota</taxon>
        <taxon>Glomeromycotina</taxon>
        <taxon>Glomeromycetes</taxon>
        <taxon>Diversisporales</taxon>
        <taxon>Gigasporaceae</taxon>
        <taxon>Gigaspora</taxon>
    </lineage>
</organism>
<proteinExistence type="predicted"/>